<dbReference type="AlphaFoldDB" id="A0A1Y2ERQ8"/>
<sequence>MMTSIPTSLDLLKSSCSHIDNALTEDLKLAHKSSESILVNPPDSYFGDRQIIYKKRTITLPDALFEQYDSLQCKCFMGLFPEINRAWITIDHRLFLWNFEDGSDFYVFEGQEQVIVSVGLVKPIPGVFVDGIEYIILLATPIEIIFLGVAFDEPHNPRSELTLYLTHMSIPSDNVSMTSIIGTSNGRIFMCGNNGDLYELQYQAADGWFTRKCRKINRSSNTYTNLIPTFLKLNQDERIISIAVDEIRHLLYTLTNKSNIEVIYLGENMNDFQRLFKLTDLCRQTSDISSEFVDPKNFQIISIHTILPLESKILNLVAVTSTGLRLYFSGSSPVQSYMPFRNRVNAPPDYFRLIHVRTPPIINQETSNGYYQRISNPQMSIHIADYSGGVFLASNAVSEEMDVLIGMAPYMPSVIHEQGFSELVSTIPIEGKTWAIAEVPSTFTAKLLDNKNNDDVDLICNELVSQHFFPVRHFLVLTNSGVTVLAQQRPIDYLNSLLENYNEDPNSIRSFFDFYTPEQACAMCLAITCGHPYASNSTPGLPSYLSIAPSIPVIDAAKRCFFEFGGYPTFAGRPFRNDAISDVGRPLTIPEPVFSGKHNGLVLYLTRLLRSIWKQNITRKVNKGNKKKQEISFTDQNLLSVQKNLSSLNQFFIENPQFSSLPHPTDETLRAASYQEKLEADAFQAEKQSLYALHQLLENCIQAISFLLLLFDYDFSGIIQNLPEQTQNEISELTFENLVCTPKGRAVARNIVAELINKQIDEHIGIDVLSDLLQQNCPLFCTADDVIFYRAVEYLQKAKNTQNQIEKEKLLNESLKFFKKVAAQIDQEKLTSIVESFKSVNYYHGIIDLALTCAQEWDPSDLAKSCYDENVPENDYRIDILKKRKYCYALAFNGLEAANIAAANASINRQPGSAATEAILLSQSKAKEKILNSQDLLFHYHIYQWLIEQGSIDQLLEFNTPFLEEFLVKNPNPNLEKVNLLWRYYVRNKQLIKAAKILEQLAETDQFDIDLQQRLEYLSLAVTHAKGYASNNKDTSIYLLDLEEKLEVAQVQSVIFRKIQSIPKENKELVEHCLKELNSKLMDISQLYNQYAHPLGLHEEELLIFYTSGYKDPQLIESTWNAIINNTYKADIEADVHQKFDIISNIIIRLGKKFYPNEDVFPLYVLCNMLENLEYQEMKVIERGWVINIMREIGVTYLALFEVFNEIYEKRNSPWHSEVGINFLIENIAILIKEWLKNENRNDIPIKLVDEALSKYIMQCSNSSIDEELKNIQKYIRDFY</sequence>
<comment type="similarity">
    <text evidence="2">Belongs to the non-repetitive/WGA-negative nucleoporin family.</text>
</comment>
<dbReference type="Gene3D" id="1.25.40.440">
    <property type="entry name" value="Nucleoporin, helical domain, central subdomain"/>
    <property type="match status" value="1"/>
</dbReference>
<name>A0A1Y2ERQ8_9FUNG</name>
<evidence type="ECO:0000256" key="4">
    <source>
        <dbReference type="ARBA" id="ARBA00023242"/>
    </source>
</evidence>
<evidence type="ECO:0000256" key="3">
    <source>
        <dbReference type="ARBA" id="ARBA00022448"/>
    </source>
</evidence>
<dbReference type="Pfam" id="PF08801">
    <property type="entry name" value="Nucleoporin_N"/>
    <property type="match status" value="1"/>
</dbReference>
<protein>
    <submittedName>
        <fullName evidence="7">Nucleoporin-domain-containing protein</fullName>
    </submittedName>
</protein>
<dbReference type="GO" id="GO:0036228">
    <property type="term" value="P:protein localization to nuclear inner membrane"/>
    <property type="evidence" value="ECO:0007669"/>
    <property type="project" value="TreeGrafter"/>
</dbReference>
<dbReference type="Proteomes" id="UP000193920">
    <property type="component" value="Unassembled WGS sequence"/>
</dbReference>
<dbReference type="InterPro" id="IPR014908">
    <property type="entry name" value="Nucleoporin_Nup133/Nup155_N"/>
</dbReference>
<evidence type="ECO:0000256" key="2">
    <source>
        <dbReference type="ARBA" id="ARBA00007373"/>
    </source>
</evidence>
<dbReference type="STRING" id="1754190.A0A1Y2ERQ8"/>
<dbReference type="InterPro" id="IPR007187">
    <property type="entry name" value="Nucleoporin_Nup133/Nup155_C"/>
</dbReference>
<dbReference type="Gene3D" id="1.20.58.1780">
    <property type="match status" value="1"/>
</dbReference>
<dbReference type="OrthoDB" id="338970at2759"/>
<dbReference type="InterPro" id="IPR042538">
    <property type="entry name" value="Nucleoporin_Nup155_C_3"/>
</dbReference>
<organism evidence="7 8">
    <name type="scientific">Neocallimastix californiae</name>
    <dbReference type="NCBI Taxonomy" id="1754190"/>
    <lineage>
        <taxon>Eukaryota</taxon>
        <taxon>Fungi</taxon>
        <taxon>Fungi incertae sedis</taxon>
        <taxon>Chytridiomycota</taxon>
        <taxon>Chytridiomycota incertae sedis</taxon>
        <taxon>Neocallimastigomycetes</taxon>
        <taxon>Neocallimastigales</taxon>
        <taxon>Neocallimastigaceae</taxon>
        <taxon>Neocallimastix</taxon>
    </lineage>
</organism>
<dbReference type="GO" id="GO:0000972">
    <property type="term" value="P:transcription-dependent tethering of RNA polymerase II gene DNA at nuclear periphery"/>
    <property type="evidence" value="ECO:0007669"/>
    <property type="project" value="TreeGrafter"/>
</dbReference>
<evidence type="ECO:0000259" key="5">
    <source>
        <dbReference type="Pfam" id="PF03177"/>
    </source>
</evidence>
<keyword evidence="3" id="KW-0813">Transport</keyword>
<evidence type="ECO:0000259" key="6">
    <source>
        <dbReference type="Pfam" id="PF08801"/>
    </source>
</evidence>
<comment type="caution">
    <text evidence="7">The sequence shown here is derived from an EMBL/GenBank/DDBJ whole genome shotgun (WGS) entry which is preliminary data.</text>
</comment>
<dbReference type="Gene3D" id="1.20.120.1880">
    <property type="entry name" value="Nucleoporin, helical C-terminal domain"/>
    <property type="match status" value="1"/>
</dbReference>
<evidence type="ECO:0000313" key="8">
    <source>
        <dbReference type="Proteomes" id="UP000193920"/>
    </source>
</evidence>
<dbReference type="GO" id="GO:0006405">
    <property type="term" value="P:RNA export from nucleus"/>
    <property type="evidence" value="ECO:0007669"/>
    <property type="project" value="TreeGrafter"/>
</dbReference>
<dbReference type="InterPro" id="IPR004870">
    <property type="entry name" value="Nucleoporin_Nup155"/>
</dbReference>
<dbReference type="InterPro" id="IPR042537">
    <property type="entry name" value="Nucleoporin_Nup155_C_2"/>
</dbReference>
<reference evidence="7 8" key="1">
    <citation type="submission" date="2016-08" db="EMBL/GenBank/DDBJ databases">
        <title>A Parts List for Fungal Cellulosomes Revealed by Comparative Genomics.</title>
        <authorList>
            <consortium name="DOE Joint Genome Institute"/>
            <person name="Haitjema C.H."/>
            <person name="Gilmore S.P."/>
            <person name="Henske J.K."/>
            <person name="Solomon K.V."/>
            <person name="De Groot R."/>
            <person name="Kuo A."/>
            <person name="Mondo S.J."/>
            <person name="Salamov A.A."/>
            <person name="Labutti K."/>
            <person name="Zhao Z."/>
            <person name="Chiniquy J."/>
            <person name="Barry K."/>
            <person name="Brewer H.M."/>
            <person name="Purvine S.O."/>
            <person name="Wright A.T."/>
            <person name="Boxma B."/>
            <person name="Van Alen T."/>
            <person name="Hackstein J.H."/>
            <person name="Baker S.E."/>
            <person name="Grigoriev I.V."/>
            <person name="O'Malley M.A."/>
        </authorList>
    </citation>
    <scope>NUCLEOTIDE SEQUENCE [LARGE SCALE GENOMIC DNA]</scope>
    <source>
        <strain evidence="7 8">G1</strain>
    </source>
</reference>
<accession>A0A1Y2ERQ8</accession>
<dbReference type="PANTHER" id="PTHR10350">
    <property type="entry name" value="NUCLEAR PORE COMPLEX PROTEIN NUP155"/>
    <property type="match status" value="1"/>
</dbReference>
<dbReference type="GO" id="GO:0017056">
    <property type="term" value="F:structural constituent of nuclear pore"/>
    <property type="evidence" value="ECO:0007669"/>
    <property type="project" value="InterPro"/>
</dbReference>
<dbReference type="FunFam" id="1.25.40.440:FF:000001">
    <property type="entry name" value="Nuclear pore complex subunit"/>
    <property type="match status" value="1"/>
</dbReference>
<gene>
    <name evidence="7" type="ORF">LY90DRAFT_666364</name>
</gene>
<dbReference type="GO" id="GO:0006606">
    <property type="term" value="P:protein import into nucleus"/>
    <property type="evidence" value="ECO:0007669"/>
    <property type="project" value="TreeGrafter"/>
</dbReference>
<proteinExistence type="inferred from homology"/>
<feature type="domain" description="Nucleoporin Nup133/Nup155-like C-terminal" evidence="5">
    <location>
        <begin position="595"/>
        <end position="1267"/>
    </location>
</feature>
<keyword evidence="4" id="KW-0539">Nucleus</keyword>
<evidence type="ECO:0000313" key="7">
    <source>
        <dbReference type="EMBL" id="ORY74238.1"/>
    </source>
</evidence>
<keyword evidence="8" id="KW-1185">Reference proteome</keyword>
<dbReference type="GO" id="GO:0044611">
    <property type="term" value="C:nuclear pore inner ring"/>
    <property type="evidence" value="ECO:0007669"/>
    <property type="project" value="TreeGrafter"/>
</dbReference>
<dbReference type="InterPro" id="IPR042533">
    <property type="entry name" value="Nucleoporin_Nup155_C_1"/>
</dbReference>
<feature type="domain" description="Nucleoporin Nup133/Nup155-like N-terminal" evidence="6">
    <location>
        <begin position="52"/>
        <end position="482"/>
    </location>
</feature>
<dbReference type="EMBL" id="MCOG01000030">
    <property type="protein sequence ID" value="ORY74238.1"/>
    <property type="molecule type" value="Genomic_DNA"/>
</dbReference>
<dbReference type="Pfam" id="PF03177">
    <property type="entry name" value="Nucleoporin_C"/>
    <property type="match status" value="1"/>
</dbReference>
<dbReference type="Gene3D" id="1.25.40.450">
    <property type="entry name" value="Nucleoporin, helical domain, N-terminal subdomain"/>
    <property type="match status" value="1"/>
</dbReference>
<comment type="subcellular location">
    <subcellularLocation>
        <location evidence="1">Nucleus</location>
    </subcellularLocation>
</comment>
<evidence type="ECO:0000256" key="1">
    <source>
        <dbReference type="ARBA" id="ARBA00004123"/>
    </source>
</evidence>
<dbReference type="PANTHER" id="PTHR10350:SF6">
    <property type="entry name" value="NUCLEAR PORE COMPLEX PROTEIN NUP155"/>
    <property type="match status" value="1"/>
</dbReference>